<organism evidence="2 3">
    <name type="scientific">Gryllotalpicola protaetiae</name>
    <dbReference type="NCBI Taxonomy" id="2419771"/>
    <lineage>
        <taxon>Bacteria</taxon>
        <taxon>Bacillati</taxon>
        <taxon>Actinomycetota</taxon>
        <taxon>Actinomycetes</taxon>
        <taxon>Micrococcales</taxon>
        <taxon>Microbacteriaceae</taxon>
        <taxon>Gryllotalpicola</taxon>
    </lineage>
</organism>
<dbReference type="Proteomes" id="UP000275069">
    <property type="component" value="Chromosome"/>
</dbReference>
<evidence type="ECO:0000313" key="2">
    <source>
        <dbReference type="EMBL" id="AYG04829.1"/>
    </source>
</evidence>
<protein>
    <submittedName>
        <fullName evidence="2">Peptidylprolyl isomerase</fullName>
    </submittedName>
</protein>
<keyword evidence="2" id="KW-0413">Isomerase</keyword>
<keyword evidence="1" id="KW-0732">Signal</keyword>
<reference evidence="2 3" key="1">
    <citation type="submission" date="2018-09" db="EMBL/GenBank/DDBJ databases">
        <title>Genome sequencing of strain 2DFW10M-5.</title>
        <authorList>
            <person name="Heo J."/>
            <person name="Kim S.-J."/>
            <person name="Kwon S.-W."/>
        </authorList>
    </citation>
    <scope>NUCLEOTIDE SEQUENCE [LARGE SCALE GENOMIC DNA]</scope>
    <source>
        <strain evidence="2 3">2DFW10M-5</strain>
    </source>
</reference>
<feature type="signal peptide" evidence="1">
    <location>
        <begin position="1"/>
        <end position="21"/>
    </location>
</feature>
<name>A0A387BV49_9MICO</name>
<dbReference type="OrthoDB" id="25996at2"/>
<dbReference type="GO" id="GO:0016853">
    <property type="term" value="F:isomerase activity"/>
    <property type="evidence" value="ECO:0007669"/>
    <property type="project" value="UniProtKB-KW"/>
</dbReference>
<keyword evidence="3" id="KW-1185">Reference proteome</keyword>
<evidence type="ECO:0000313" key="3">
    <source>
        <dbReference type="Proteomes" id="UP000275069"/>
    </source>
</evidence>
<proteinExistence type="predicted"/>
<sequence>MIAIAVVAGAALTGCTGNSIAASAACDVKSGSGSESIRATGAFGKDPEARVPSPLNVTKAQSTTLIQGHGKKVGDDGVAEVYLTLFDGATGQIGAETSENFVPVTSKALGAGLAGAIGCAQVGSRLAVVIPPKQAAMFSAPEGSSIAAIVDVKSAFPNRATGRARPATPGFPTVVLAPNGQPGIVIGSHAAPTKVQSAVLRQGDGAVATKKDALVVQTQIVGWSDQTSATGTWENGSATVQTLSDGSALAQELLGRRIGSQIIVLTPAAKSGSGDATATVVDILGSIPAASIQQQ</sequence>
<gene>
    <name evidence="2" type="ORF">D7I44_15700</name>
</gene>
<dbReference type="KEGG" id="gry:D7I44_15700"/>
<evidence type="ECO:0000256" key="1">
    <source>
        <dbReference type="SAM" id="SignalP"/>
    </source>
</evidence>
<dbReference type="EMBL" id="CP032624">
    <property type="protein sequence ID" value="AYG04829.1"/>
    <property type="molecule type" value="Genomic_DNA"/>
</dbReference>
<feature type="chain" id="PRO_5017465984" evidence="1">
    <location>
        <begin position="22"/>
        <end position="295"/>
    </location>
</feature>
<accession>A0A387BV49</accession>
<dbReference type="AlphaFoldDB" id="A0A387BV49"/>